<sequence>MNHLRYFAARRDRRVECAIVGTGGFGRSFLVQAHHVQGLGCRVAVDRDSSIATAVLRSTGIDGANIVECADADAARTAWDAGKAIAAGDLAVVLGLPFEVVLESTGNPEAGARHARIAIEADKHVVMVTKETDSVVGPVLARMAAARGRVVTPVDGDQPSLLIGLATWAQVIGLKIVAAGKSSEYDFVFDPESETITSNGRTVPVPGFGAWIEAGDRPWAQV</sequence>
<proteinExistence type="predicted"/>
<evidence type="ECO:0000313" key="1">
    <source>
        <dbReference type="EMBL" id="CAA0089941.1"/>
    </source>
</evidence>
<dbReference type="PANTHER" id="PTHR37850">
    <property type="entry name" value="STRU PROTEIN"/>
    <property type="match status" value="1"/>
</dbReference>
<name>A0A5S9NIS2_9HYPH</name>
<protein>
    <recommendedName>
        <fullName evidence="3">Flagellar biosynthesis protein FlgA</fullName>
    </recommendedName>
</protein>
<evidence type="ECO:0000313" key="2">
    <source>
        <dbReference type="Proteomes" id="UP000433050"/>
    </source>
</evidence>
<reference evidence="1 2" key="1">
    <citation type="submission" date="2019-12" db="EMBL/GenBank/DDBJ databases">
        <authorList>
            <person name="Reyes-Prieto M."/>
        </authorList>
    </citation>
    <scope>NUCLEOTIDE SEQUENCE [LARGE SCALE GENOMIC DNA]</scope>
    <source>
        <strain evidence="1">HF14-78462</strain>
    </source>
</reference>
<accession>A0A5S9NIS2</accession>
<dbReference type="InterPro" id="IPR036291">
    <property type="entry name" value="NAD(P)-bd_dom_sf"/>
</dbReference>
<keyword evidence="2" id="KW-1185">Reference proteome</keyword>
<dbReference type="AlphaFoldDB" id="A0A5S9NIS2"/>
<dbReference type="Proteomes" id="UP000433050">
    <property type="component" value="Unassembled WGS sequence"/>
</dbReference>
<evidence type="ECO:0008006" key="3">
    <source>
        <dbReference type="Google" id="ProtNLM"/>
    </source>
</evidence>
<organism evidence="1 2">
    <name type="scientific">Starkeya nomas</name>
    <dbReference type="NCBI Taxonomy" id="2666134"/>
    <lineage>
        <taxon>Bacteria</taxon>
        <taxon>Pseudomonadati</taxon>
        <taxon>Pseudomonadota</taxon>
        <taxon>Alphaproteobacteria</taxon>
        <taxon>Hyphomicrobiales</taxon>
        <taxon>Xanthobacteraceae</taxon>
        <taxon>Starkeya</taxon>
    </lineage>
</organism>
<dbReference type="Gene3D" id="3.40.50.720">
    <property type="entry name" value="NAD(P)-binding Rossmann-like Domain"/>
    <property type="match status" value="1"/>
</dbReference>
<dbReference type="EMBL" id="CACSAS010000001">
    <property type="protein sequence ID" value="CAA0089941.1"/>
    <property type="molecule type" value="Genomic_DNA"/>
</dbReference>
<gene>
    <name evidence="1" type="ORF">STARVERO_01052</name>
</gene>
<dbReference type="RefSeq" id="WP_244616606.1">
    <property type="nucleotide sequence ID" value="NZ_CACSAS010000001.1"/>
</dbReference>
<dbReference type="PANTHER" id="PTHR37850:SF3">
    <property type="entry name" value="BLR7815 PROTEIN"/>
    <property type="match status" value="1"/>
</dbReference>
<dbReference type="SUPFAM" id="SSF51735">
    <property type="entry name" value="NAD(P)-binding Rossmann-fold domains"/>
    <property type="match status" value="1"/>
</dbReference>